<dbReference type="GO" id="GO:0008168">
    <property type="term" value="F:methyltransferase activity"/>
    <property type="evidence" value="ECO:0007669"/>
    <property type="project" value="UniProtKB-KW"/>
</dbReference>
<evidence type="ECO:0000259" key="2">
    <source>
        <dbReference type="Pfam" id="PF08669"/>
    </source>
</evidence>
<dbReference type="STRING" id="1247936.BN2475_410017"/>
<dbReference type="SUPFAM" id="SSF101790">
    <property type="entry name" value="Aminomethyltransferase beta-barrel domain"/>
    <property type="match status" value="1"/>
</dbReference>
<dbReference type="Proteomes" id="UP000187012">
    <property type="component" value="Unassembled WGS sequence"/>
</dbReference>
<dbReference type="Pfam" id="PF01571">
    <property type="entry name" value="GCV_T"/>
    <property type="match status" value="1"/>
</dbReference>
<name>A0A1N7S701_9BURK</name>
<keyword evidence="3" id="KW-0808">Transferase</keyword>
<dbReference type="InterPro" id="IPR028896">
    <property type="entry name" value="GcvT/YgfZ/DmdA"/>
</dbReference>
<dbReference type="SUPFAM" id="SSF103025">
    <property type="entry name" value="Folate-binding domain"/>
    <property type="match status" value="1"/>
</dbReference>
<protein>
    <submittedName>
        <fullName evidence="3">Putative aminomethyltransferase</fullName>
    </submittedName>
</protein>
<dbReference type="AlphaFoldDB" id="A0A1N7S701"/>
<keyword evidence="4" id="KW-1185">Reference proteome</keyword>
<reference evidence="3 4" key="1">
    <citation type="submission" date="2016-12" db="EMBL/GenBank/DDBJ databases">
        <authorList>
            <person name="Song W.-J."/>
            <person name="Kurnit D.M."/>
        </authorList>
    </citation>
    <scope>NUCLEOTIDE SEQUENCE [LARGE SCALE GENOMIC DNA]</scope>
    <source>
        <strain evidence="3 4">STM7296</strain>
    </source>
</reference>
<evidence type="ECO:0000313" key="4">
    <source>
        <dbReference type="Proteomes" id="UP000187012"/>
    </source>
</evidence>
<organism evidence="3 4">
    <name type="scientific">Paraburkholderia ribeironis</name>
    <dbReference type="NCBI Taxonomy" id="1247936"/>
    <lineage>
        <taxon>Bacteria</taxon>
        <taxon>Pseudomonadati</taxon>
        <taxon>Pseudomonadota</taxon>
        <taxon>Betaproteobacteria</taxon>
        <taxon>Burkholderiales</taxon>
        <taxon>Burkholderiaceae</taxon>
        <taxon>Paraburkholderia</taxon>
    </lineage>
</organism>
<evidence type="ECO:0000259" key="1">
    <source>
        <dbReference type="Pfam" id="PF01571"/>
    </source>
</evidence>
<keyword evidence="3" id="KW-0489">Methyltransferase</keyword>
<dbReference type="GO" id="GO:0032259">
    <property type="term" value="P:methylation"/>
    <property type="evidence" value="ECO:0007669"/>
    <property type="project" value="UniProtKB-KW"/>
</dbReference>
<dbReference type="PANTHER" id="PTHR43757:SF2">
    <property type="entry name" value="AMINOMETHYLTRANSFERASE, MITOCHONDRIAL"/>
    <property type="match status" value="1"/>
</dbReference>
<dbReference type="InterPro" id="IPR006222">
    <property type="entry name" value="GCVT_N"/>
</dbReference>
<dbReference type="EMBL" id="CYGX02000041">
    <property type="protein sequence ID" value="SIT43184.1"/>
    <property type="molecule type" value="Genomic_DNA"/>
</dbReference>
<dbReference type="Gene3D" id="3.30.1360.120">
    <property type="entry name" value="Probable tRNA modification gtpase trme, domain 1"/>
    <property type="match status" value="1"/>
</dbReference>
<dbReference type="RefSeq" id="WP_094781011.1">
    <property type="nucleotide sequence ID" value="NZ_CYGX02000041.1"/>
</dbReference>
<dbReference type="InterPro" id="IPR029043">
    <property type="entry name" value="GcvT/YgfZ_C"/>
</dbReference>
<gene>
    <name evidence="3" type="ORF">BN2475_410017</name>
</gene>
<dbReference type="InterPro" id="IPR027266">
    <property type="entry name" value="TrmE/GcvT-like"/>
</dbReference>
<feature type="domain" description="Aminomethyltransferase C-terminal" evidence="2">
    <location>
        <begin position="285"/>
        <end position="361"/>
    </location>
</feature>
<accession>A0A1N7S701</accession>
<dbReference type="PANTHER" id="PTHR43757">
    <property type="entry name" value="AMINOMETHYLTRANSFERASE"/>
    <property type="match status" value="1"/>
</dbReference>
<feature type="domain" description="GCVT N-terminal" evidence="1">
    <location>
        <begin position="31"/>
        <end position="266"/>
    </location>
</feature>
<dbReference type="Pfam" id="PF08669">
    <property type="entry name" value="GCV_T_C"/>
    <property type="match status" value="1"/>
</dbReference>
<sequence length="380" mass="41863">MQNRISPITSHLDALSSSILRDGCMTAAAYAKDLADEYRCVRERVGLSDFNHYAKIRVSGASAVDLLNHVILSDLVRLPVNQAQATFLLNDDGSPCGEAFIVNCDESYLVLSEGIVPSELVARLSKLAGEQFPGVVISDQTESIGMLGVDGPFSWELLKSFMGIGIIGVRYLEMMSNQALNGIPFTLCRAGKTGEYGYLVMTEIDKVVELWDALMAQGRRFEILPLGFRVLDLCKLENRFGSQHQDGVNVDNVLELNTRVMVSRDKGDYAGRSEIERLLEAGAPRRLIGVTFDENIAVDSSDIKVADTVLCEGEKIGKISSLGYSYTLKRWIALALVDSSYAYVGVDYSVSGRTARTVSAPFIFNRSLQIRPQEDSYLNR</sequence>
<dbReference type="PIRSF" id="PIRSF006487">
    <property type="entry name" value="GcvT"/>
    <property type="match status" value="1"/>
</dbReference>
<evidence type="ECO:0000313" key="3">
    <source>
        <dbReference type="EMBL" id="SIT43184.1"/>
    </source>
</evidence>
<proteinExistence type="predicted"/>
<dbReference type="InterPro" id="IPR013977">
    <property type="entry name" value="GcvT_C"/>
</dbReference>
<dbReference type="OrthoDB" id="9800828at2"/>